<dbReference type="STRING" id="861298.SAMN04488136_14218"/>
<dbReference type="Proteomes" id="UP000198854">
    <property type="component" value="Unassembled WGS sequence"/>
</dbReference>
<dbReference type="InterPro" id="IPR011009">
    <property type="entry name" value="Kinase-like_dom_sf"/>
</dbReference>
<dbReference type="SUPFAM" id="SSF56112">
    <property type="entry name" value="Protein kinase-like (PK-like)"/>
    <property type="match status" value="1"/>
</dbReference>
<evidence type="ECO:0000313" key="2">
    <source>
        <dbReference type="Proteomes" id="UP000198854"/>
    </source>
</evidence>
<organism evidence="1 2">
    <name type="scientific">Vibrio xiamenensis</name>
    <dbReference type="NCBI Taxonomy" id="861298"/>
    <lineage>
        <taxon>Bacteria</taxon>
        <taxon>Pseudomonadati</taxon>
        <taxon>Pseudomonadota</taxon>
        <taxon>Gammaproteobacteria</taxon>
        <taxon>Vibrionales</taxon>
        <taxon>Vibrionaceae</taxon>
        <taxon>Vibrio</taxon>
    </lineage>
</organism>
<evidence type="ECO:0000313" key="1">
    <source>
        <dbReference type="EMBL" id="SDH99342.1"/>
    </source>
</evidence>
<evidence type="ECO:0008006" key="3">
    <source>
        <dbReference type="Google" id="ProtNLM"/>
    </source>
</evidence>
<protein>
    <recommendedName>
        <fullName evidence="3">tRNA A-37 threonylcarbamoyl transferase component Bud32</fullName>
    </recommendedName>
</protein>
<dbReference type="RefSeq" id="WP_093279245.1">
    <property type="nucleotide sequence ID" value="NZ_FNDD01000042.1"/>
</dbReference>
<dbReference type="EMBL" id="FNDD01000042">
    <property type="protein sequence ID" value="SDH99342.1"/>
    <property type="molecule type" value="Genomic_DNA"/>
</dbReference>
<gene>
    <name evidence="1" type="ORF">SAMN04488136_14218</name>
</gene>
<keyword evidence="2" id="KW-1185">Reference proteome</keyword>
<dbReference type="OrthoDB" id="5564772at2"/>
<dbReference type="AlphaFoldDB" id="A0A1G8GY60"/>
<reference evidence="1 2" key="1">
    <citation type="submission" date="2016-10" db="EMBL/GenBank/DDBJ databases">
        <authorList>
            <person name="de Groot N.N."/>
        </authorList>
    </citation>
    <scope>NUCLEOTIDE SEQUENCE [LARGE SCALE GENOMIC DNA]</scope>
    <source>
        <strain evidence="1 2">CGMCC 1.10228</strain>
    </source>
</reference>
<sequence>MQVTSKNSYVYQIETDGRSVWLKKCGEDKRNWFNVALNRLFRTSRRFSHLALYSAYPPKQRFLHELAALEYALERDLPVPKLIFKSRSSFITESSGVPIHQAEAHSQDILYIDAFSGLLRLHQASFIHGRPAMRDIVVNDDGRVTFIDLEEARFSDSAKLKIRDMLLFMLDSYRMEQVSQQTRLSELLKWHQTADAPKLKALNRNIFWLNLLIWAPKLILRFRRNRLSSQLVAMHKLLKVYRQRIKTKVVVDF</sequence>
<accession>A0A1G8GY60</accession>
<proteinExistence type="predicted"/>
<name>A0A1G8GY60_9VIBR</name>